<proteinExistence type="predicted"/>
<gene>
    <name evidence="1" type="ORF">ACJRO7_004605</name>
</gene>
<dbReference type="PANTHER" id="PTHR33983">
    <property type="entry name" value="OS07G0185900 PROTEIN"/>
    <property type="match status" value="1"/>
</dbReference>
<evidence type="ECO:0000313" key="2">
    <source>
        <dbReference type="Proteomes" id="UP001634007"/>
    </source>
</evidence>
<sequence length="87" mass="10208">MGKYVELLDLGVRMAARFHSHCSQTARLYYHPPFNHDDDDHHHHHHSLSGGIGNGPHLDHKLRIDSTKLMLFLLCEEEFRFLYLECV</sequence>
<accession>A0ABD3IXQ8</accession>
<protein>
    <submittedName>
        <fullName evidence="1">Uncharacterized protein</fullName>
    </submittedName>
</protein>
<dbReference type="PANTHER" id="PTHR33983:SF16">
    <property type="match status" value="1"/>
</dbReference>
<keyword evidence="2" id="KW-1185">Reference proteome</keyword>
<evidence type="ECO:0000313" key="1">
    <source>
        <dbReference type="EMBL" id="KAL3719652.1"/>
    </source>
</evidence>
<organism evidence="1 2">
    <name type="scientific">Eucalyptus globulus</name>
    <name type="common">Tasmanian blue gum</name>
    <dbReference type="NCBI Taxonomy" id="34317"/>
    <lineage>
        <taxon>Eukaryota</taxon>
        <taxon>Viridiplantae</taxon>
        <taxon>Streptophyta</taxon>
        <taxon>Embryophyta</taxon>
        <taxon>Tracheophyta</taxon>
        <taxon>Spermatophyta</taxon>
        <taxon>Magnoliopsida</taxon>
        <taxon>eudicotyledons</taxon>
        <taxon>Gunneridae</taxon>
        <taxon>Pentapetalae</taxon>
        <taxon>rosids</taxon>
        <taxon>malvids</taxon>
        <taxon>Myrtales</taxon>
        <taxon>Myrtaceae</taxon>
        <taxon>Myrtoideae</taxon>
        <taxon>Eucalypteae</taxon>
        <taxon>Eucalyptus</taxon>
    </lineage>
</organism>
<reference evidence="1 2" key="1">
    <citation type="submission" date="2024-11" db="EMBL/GenBank/DDBJ databases">
        <title>Chromosome-level genome assembly of Eucalyptus globulus Labill. provides insights into its genome evolution.</title>
        <authorList>
            <person name="Li X."/>
        </authorList>
    </citation>
    <scope>NUCLEOTIDE SEQUENCE [LARGE SCALE GENOMIC DNA]</scope>
    <source>
        <strain evidence="1">CL2024</strain>
        <tissue evidence="1">Fresh tender leaves</tissue>
    </source>
</reference>
<dbReference type="Proteomes" id="UP001634007">
    <property type="component" value="Unassembled WGS sequence"/>
</dbReference>
<comment type="caution">
    <text evidence="1">The sequence shown here is derived from an EMBL/GenBank/DDBJ whole genome shotgun (WGS) entry which is preliminary data.</text>
</comment>
<dbReference type="AlphaFoldDB" id="A0ABD3IXQ8"/>
<name>A0ABD3IXQ8_EUCGL</name>
<dbReference type="EMBL" id="JBJKBG010000010">
    <property type="protein sequence ID" value="KAL3719652.1"/>
    <property type="molecule type" value="Genomic_DNA"/>
</dbReference>